<dbReference type="EC" id="3.1.-.-" evidence="1"/>
<comment type="caution">
    <text evidence="1">The sequence shown here is derived from an EMBL/GenBank/DDBJ whole genome shotgun (WGS) entry which is preliminary data.</text>
</comment>
<name>A0A5J4PEX7_9ZZZZ</name>
<proteinExistence type="predicted"/>
<protein>
    <submittedName>
        <fullName evidence="1">Single-stranded-DNA-specific exonuclease RecJ</fullName>
        <ecNumber evidence="1">3.1.-.-</ecNumber>
    </submittedName>
</protein>
<accession>A0A5J4PEX7</accession>
<sequence>MSYKWNYRPITHEQEERSRVLAQELEIDPIVGRLLTQRGITNSSEAETFFYPQLSDLHDPFLMKNMV</sequence>
<dbReference type="AlphaFoldDB" id="A0A5J4PEX7"/>
<feature type="non-terminal residue" evidence="1">
    <location>
        <position position="67"/>
    </location>
</feature>
<reference evidence="1" key="1">
    <citation type="submission" date="2019-03" db="EMBL/GenBank/DDBJ databases">
        <title>Single cell metagenomics reveals metabolic interactions within the superorganism composed of flagellate Streblomastix strix and complex community of Bacteroidetes bacteria on its surface.</title>
        <authorList>
            <person name="Treitli S.C."/>
            <person name="Kolisko M."/>
            <person name="Husnik F."/>
            <person name="Keeling P."/>
            <person name="Hampl V."/>
        </authorList>
    </citation>
    <scope>NUCLEOTIDE SEQUENCE</scope>
    <source>
        <strain evidence="1">STM</strain>
    </source>
</reference>
<dbReference type="GO" id="GO:0004527">
    <property type="term" value="F:exonuclease activity"/>
    <property type="evidence" value="ECO:0007669"/>
    <property type="project" value="UniProtKB-KW"/>
</dbReference>
<keyword evidence="1" id="KW-0378">Hydrolase</keyword>
<organism evidence="1">
    <name type="scientific">termite gut metagenome</name>
    <dbReference type="NCBI Taxonomy" id="433724"/>
    <lineage>
        <taxon>unclassified sequences</taxon>
        <taxon>metagenomes</taxon>
        <taxon>organismal metagenomes</taxon>
    </lineage>
</organism>
<gene>
    <name evidence="1" type="ORF">EZS27_040310</name>
</gene>
<dbReference type="EMBL" id="SNRY01008760">
    <property type="protein sequence ID" value="KAA6308017.1"/>
    <property type="molecule type" value="Genomic_DNA"/>
</dbReference>
<keyword evidence="1" id="KW-0540">Nuclease</keyword>
<keyword evidence="1" id="KW-0269">Exonuclease</keyword>
<evidence type="ECO:0000313" key="1">
    <source>
        <dbReference type="EMBL" id="KAA6308017.1"/>
    </source>
</evidence>